<organism evidence="2 3">
    <name type="scientific">Stylosanthes scabra</name>
    <dbReference type="NCBI Taxonomy" id="79078"/>
    <lineage>
        <taxon>Eukaryota</taxon>
        <taxon>Viridiplantae</taxon>
        <taxon>Streptophyta</taxon>
        <taxon>Embryophyta</taxon>
        <taxon>Tracheophyta</taxon>
        <taxon>Spermatophyta</taxon>
        <taxon>Magnoliopsida</taxon>
        <taxon>eudicotyledons</taxon>
        <taxon>Gunneridae</taxon>
        <taxon>Pentapetalae</taxon>
        <taxon>rosids</taxon>
        <taxon>fabids</taxon>
        <taxon>Fabales</taxon>
        <taxon>Fabaceae</taxon>
        <taxon>Papilionoideae</taxon>
        <taxon>50 kb inversion clade</taxon>
        <taxon>dalbergioids sensu lato</taxon>
        <taxon>Dalbergieae</taxon>
        <taxon>Pterocarpus clade</taxon>
        <taxon>Stylosanthes</taxon>
    </lineage>
</organism>
<feature type="region of interest" description="Disordered" evidence="1">
    <location>
        <begin position="31"/>
        <end position="80"/>
    </location>
</feature>
<keyword evidence="3" id="KW-1185">Reference proteome</keyword>
<dbReference type="Proteomes" id="UP001341840">
    <property type="component" value="Unassembled WGS sequence"/>
</dbReference>
<accession>A0ABU6UVM0</accession>
<feature type="compositionally biased region" description="Polar residues" evidence="1">
    <location>
        <begin position="60"/>
        <end position="69"/>
    </location>
</feature>
<proteinExistence type="predicted"/>
<evidence type="ECO:0000256" key="1">
    <source>
        <dbReference type="SAM" id="MobiDB-lite"/>
    </source>
</evidence>
<dbReference type="EMBL" id="JASCZI010123150">
    <property type="protein sequence ID" value="MED6165144.1"/>
    <property type="molecule type" value="Genomic_DNA"/>
</dbReference>
<sequence length="124" mass="13915">MGSNFGLYSTSTSSSGVTFGRSFDIIDRFPWPSPSVSSGSYTSEDDLVDRHDHDKMKVGSLQSRPDNSYGQGGPDDDLTSEFEVGQQFDNKEAILIVIKKYSIRRAVEYKILESDQLKYFVHCT</sequence>
<name>A0ABU6UVM0_9FABA</name>
<feature type="compositionally biased region" description="Basic and acidic residues" evidence="1">
    <location>
        <begin position="48"/>
        <end position="57"/>
    </location>
</feature>
<reference evidence="2 3" key="1">
    <citation type="journal article" date="2023" name="Plants (Basel)">
        <title>Bridging the Gap: Combining Genomics and Transcriptomics Approaches to Understand Stylosanthes scabra, an Orphan Legume from the Brazilian Caatinga.</title>
        <authorList>
            <person name="Ferreira-Neto J.R.C."/>
            <person name="da Silva M.D."/>
            <person name="Binneck E."/>
            <person name="de Melo N.F."/>
            <person name="da Silva R.H."/>
            <person name="de Melo A.L.T.M."/>
            <person name="Pandolfi V."/>
            <person name="Bustamante F.O."/>
            <person name="Brasileiro-Vidal A.C."/>
            <person name="Benko-Iseppon A.M."/>
        </authorList>
    </citation>
    <scope>NUCLEOTIDE SEQUENCE [LARGE SCALE GENOMIC DNA]</scope>
    <source>
        <tissue evidence="2">Leaves</tissue>
    </source>
</reference>
<gene>
    <name evidence="2" type="ORF">PIB30_096748</name>
</gene>
<evidence type="ECO:0000313" key="3">
    <source>
        <dbReference type="Proteomes" id="UP001341840"/>
    </source>
</evidence>
<protein>
    <submittedName>
        <fullName evidence="2">Uncharacterized protein</fullName>
    </submittedName>
</protein>
<comment type="caution">
    <text evidence="2">The sequence shown here is derived from an EMBL/GenBank/DDBJ whole genome shotgun (WGS) entry which is preliminary data.</text>
</comment>
<evidence type="ECO:0000313" key="2">
    <source>
        <dbReference type="EMBL" id="MED6165144.1"/>
    </source>
</evidence>